<proteinExistence type="predicted"/>
<dbReference type="VEuPathDB" id="VectorBase:AARA21_015282"/>
<feature type="compositionally biased region" description="Acidic residues" evidence="1">
    <location>
        <begin position="64"/>
        <end position="79"/>
    </location>
</feature>
<feature type="compositionally biased region" description="Basic and acidic residues" evidence="1">
    <location>
        <begin position="15"/>
        <end position="28"/>
    </location>
</feature>
<evidence type="ECO:0000313" key="3">
    <source>
        <dbReference type="Proteomes" id="UP000075840"/>
    </source>
</evidence>
<dbReference type="VEuPathDB" id="VectorBase:AARA008283"/>
<name>A0A182I3Y7_ANOAR</name>
<sequence length="157" mass="17232">MAPGGYGTIGSNRKRLLDAEERETKLRPESAIAATSNSPAPDKHVTMAEASKGVPQQSVPSTDSLEESDVDVSSEDEWSIFDSSDPYSETDDDTEDSTDDEDYGSNTFVQKLRAWAISTNQRRFALNSLLALLRKETNLKVPKNARTLLKVPPKPST</sequence>
<protein>
    <submittedName>
        <fullName evidence="2">Uncharacterized protein</fullName>
    </submittedName>
</protein>
<dbReference type="EMBL" id="APCN01002242">
    <property type="status" value="NOT_ANNOTATED_CDS"/>
    <property type="molecule type" value="Genomic_DNA"/>
</dbReference>
<reference evidence="2" key="1">
    <citation type="submission" date="2022-08" db="UniProtKB">
        <authorList>
            <consortium name="EnsemblMetazoa"/>
        </authorList>
    </citation>
    <scope>IDENTIFICATION</scope>
    <source>
        <strain evidence="2">Dongola</strain>
    </source>
</reference>
<dbReference type="EnsemblMetazoa" id="AARA008283-RA">
    <property type="protein sequence ID" value="AARA008283-PA"/>
    <property type="gene ID" value="AARA008283"/>
</dbReference>
<dbReference type="Proteomes" id="UP000075840">
    <property type="component" value="Unassembled WGS sequence"/>
</dbReference>
<feature type="compositionally biased region" description="Acidic residues" evidence="1">
    <location>
        <begin position="88"/>
        <end position="103"/>
    </location>
</feature>
<accession>A0A182I3Y7</accession>
<dbReference type="AlphaFoldDB" id="A0A182I3Y7"/>
<keyword evidence="3" id="KW-1185">Reference proteome</keyword>
<evidence type="ECO:0000313" key="2">
    <source>
        <dbReference type="EnsemblMetazoa" id="AARA008283-PA"/>
    </source>
</evidence>
<organism evidence="2 3">
    <name type="scientific">Anopheles arabiensis</name>
    <name type="common">Mosquito</name>
    <dbReference type="NCBI Taxonomy" id="7173"/>
    <lineage>
        <taxon>Eukaryota</taxon>
        <taxon>Metazoa</taxon>
        <taxon>Ecdysozoa</taxon>
        <taxon>Arthropoda</taxon>
        <taxon>Hexapoda</taxon>
        <taxon>Insecta</taxon>
        <taxon>Pterygota</taxon>
        <taxon>Neoptera</taxon>
        <taxon>Endopterygota</taxon>
        <taxon>Diptera</taxon>
        <taxon>Nematocera</taxon>
        <taxon>Culicoidea</taxon>
        <taxon>Culicidae</taxon>
        <taxon>Anophelinae</taxon>
        <taxon>Anopheles</taxon>
    </lineage>
</organism>
<evidence type="ECO:0000256" key="1">
    <source>
        <dbReference type="SAM" id="MobiDB-lite"/>
    </source>
</evidence>
<feature type="region of interest" description="Disordered" evidence="1">
    <location>
        <begin position="1"/>
        <end position="104"/>
    </location>
</feature>